<feature type="compositionally biased region" description="Polar residues" evidence="1">
    <location>
        <begin position="22"/>
        <end position="44"/>
    </location>
</feature>
<feature type="region of interest" description="Disordered" evidence="1">
    <location>
        <begin position="139"/>
        <end position="185"/>
    </location>
</feature>
<evidence type="ECO:0000259" key="3">
    <source>
        <dbReference type="Pfam" id="PF13937"/>
    </source>
</evidence>
<dbReference type="Pfam" id="PF13937">
    <property type="entry name" value="DUF4212"/>
    <property type="match status" value="1"/>
</dbReference>
<feature type="compositionally biased region" description="Basic and acidic residues" evidence="1">
    <location>
        <begin position="1"/>
        <end position="12"/>
    </location>
</feature>
<keyword evidence="2" id="KW-0472">Membrane</keyword>
<feature type="compositionally biased region" description="Basic and acidic residues" evidence="1">
    <location>
        <begin position="164"/>
        <end position="185"/>
    </location>
</feature>
<dbReference type="InterPro" id="IPR019886">
    <property type="entry name" value="Na_symporter_ssu"/>
</dbReference>
<feature type="domain" description="Sodium symporter small subunit" evidence="3">
    <location>
        <begin position="62"/>
        <end position="142"/>
    </location>
</feature>
<feature type="transmembrane region" description="Helical" evidence="2">
    <location>
        <begin position="71"/>
        <end position="93"/>
    </location>
</feature>
<keyword evidence="2" id="KW-1133">Transmembrane helix</keyword>
<name>A0ABU2FCX7_9EURY</name>
<keyword evidence="2" id="KW-0812">Transmembrane</keyword>
<dbReference type="NCBIfam" id="TIGR03647">
    <property type="entry name" value="Na_symport_sm"/>
    <property type="match status" value="1"/>
</dbReference>
<dbReference type="Proteomes" id="UP001259659">
    <property type="component" value="Unassembled WGS sequence"/>
</dbReference>
<reference evidence="4 5" key="1">
    <citation type="submission" date="2022-06" db="EMBL/GenBank/DDBJ databases">
        <title>Haloarcula sp. a new haloarchaeum isolate from saline soil.</title>
        <authorList>
            <person name="Strakova D."/>
            <person name="Galisteo C."/>
            <person name="Sanchez-Porro C."/>
            <person name="Ventosa A."/>
        </authorList>
    </citation>
    <scope>NUCLEOTIDE SEQUENCE [LARGE SCALE GENOMIC DNA]</scope>
    <source>
        <strain evidence="4 5">S1CR25-12</strain>
    </source>
</reference>
<gene>
    <name evidence="4" type="ORF">NDI56_10335</name>
</gene>
<keyword evidence="5" id="KW-1185">Reference proteome</keyword>
<dbReference type="RefSeq" id="WP_310919434.1">
    <property type="nucleotide sequence ID" value="NZ_JAMQON010000002.1"/>
</dbReference>
<evidence type="ECO:0000313" key="4">
    <source>
        <dbReference type="EMBL" id="MDS0259788.1"/>
    </source>
</evidence>
<dbReference type="EMBL" id="JAMQON010000002">
    <property type="protein sequence ID" value="MDS0259788.1"/>
    <property type="molecule type" value="Genomic_DNA"/>
</dbReference>
<accession>A0ABU2FCX7</accession>
<proteinExistence type="predicted"/>
<feature type="transmembrane region" description="Helical" evidence="2">
    <location>
        <begin position="108"/>
        <end position="129"/>
    </location>
</feature>
<feature type="region of interest" description="Disordered" evidence="1">
    <location>
        <begin position="1"/>
        <end position="44"/>
    </location>
</feature>
<evidence type="ECO:0000256" key="2">
    <source>
        <dbReference type="SAM" id="Phobius"/>
    </source>
</evidence>
<comment type="caution">
    <text evidence="4">The sequence shown here is derived from an EMBL/GenBank/DDBJ whole genome shotgun (WGS) entry which is preliminary data.</text>
</comment>
<evidence type="ECO:0000256" key="1">
    <source>
        <dbReference type="SAM" id="MobiDB-lite"/>
    </source>
</evidence>
<evidence type="ECO:0000313" key="5">
    <source>
        <dbReference type="Proteomes" id="UP001259659"/>
    </source>
</evidence>
<sequence length="185" mass="19862">MPDNNTHERADDEAVTADGSEPSATRRTSSAPRTDGGTTQAAQRHQNTNYLDEEVNLLKPSTPYMRDHLRIVWTGFVAWAIIVFGPVTLTVIAPDAMTTTMPVIGFPLHYFLVAFGAPTGALILSAIYARQRDKLDDKYGIDHSTAGPEEGGAGESGEAAATDGGERPEESRASSDQRSDRGGEQ</sequence>
<protein>
    <submittedName>
        <fullName evidence="4">DUF4212 domain-containing protein</fullName>
    </submittedName>
</protein>
<organism evidence="4 5">
    <name type="scientific">Haloarcula saliterrae</name>
    <dbReference type="NCBI Taxonomy" id="2950534"/>
    <lineage>
        <taxon>Archaea</taxon>
        <taxon>Methanobacteriati</taxon>
        <taxon>Methanobacteriota</taxon>
        <taxon>Stenosarchaea group</taxon>
        <taxon>Halobacteria</taxon>
        <taxon>Halobacteriales</taxon>
        <taxon>Haloarculaceae</taxon>
        <taxon>Haloarcula</taxon>
    </lineage>
</organism>